<keyword evidence="3" id="KW-1185">Reference proteome</keyword>
<reference evidence="2" key="1">
    <citation type="submission" date="2021-06" db="EMBL/GenBank/DDBJ databases">
        <authorList>
            <person name="Kallberg Y."/>
            <person name="Tangrot J."/>
            <person name="Rosling A."/>
        </authorList>
    </citation>
    <scope>NUCLEOTIDE SEQUENCE</scope>
    <source>
        <strain evidence="2">IN212</strain>
    </source>
</reference>
<dbReference type="OrthoDB" id="2491762at2759"/>
<dbReference type="EMBL" id="CAJVPZ010086986">
    <property type="protein sequence ID" value="CAG8812456.1"/>
    <property type="molecule type" value="Genomic_DNA"/>
</dbReference>
<feature type="region of interest" description="Disordered" evidence="1">
    <location>
        <begin position="66"/>
        <end position="86"/>
    </location>
</feature>
<feature type="non-terminal residue" evidence="2">
    <location>
        <position position="160"/>
    </location>
</feature>
<evidence type="ECO:0000313" key="3">
    <source>
        <dbReference type="Proteomes" id="UP000789396"/>
    </source>
</evidence>
<gene>
    <name evidence="2" type="ORF">RFULGI_LOCUS18909</name>
</gene>
<dbReference type="Proteomes" id="UP000789396">
    <property type="component" value="Unassembled WGS sequence"/>
</dbReference>
<evidence type="ECO:0000256" key="1">
    <source>
        <dbReference type="SAM" id="MobiDB-lite"/>
    </source>
</evidence>
<proteinExistence type="predicted"/>
<evidence type="ECO:0000313" key="2">
    <source>
        <dbReference type="EMBL" id="CAG8812456.1"/>
    </source>
</evidence>
<protein>
    <submittedName>
        <fullName evidence="2">2004_t:CDS:1</fullName>
    </submittedName>
</protein>
<organism evidence="2 3">
    <name type="scientific">Racocetra fulgida</name>
    <dbReference type="NCBI Taxonomy" id="60492"/>
    <lineage>
        <taxon>Eukaryota</taxon>
        <taxon>Fungi</taxon>
        <taxon>Fungi incertae sedis</taxon>
        <taxon>Mucoromycota</taxon>
        <taxon>Glomeromycotina</taxon>
        <taxon>Glomeromycetes</taxon>
        <taxon>Diversisporales</taxon>
        <taxon>Gigasporaceae</taxon>
        <taxon>Racocetra</taxon>
    </lineage>
</organism>
<feature type="non-terminal residue" evidence="2">
    <location>
        <position position="1"/>
    </location>
</feature>
<name>A0A9N9K6I2_9GLOM</name>
<accession>A0A9N9K6I2</accession>
<dbReference type="AlphaFoldDB" id="A0A9N9K6I2"/>
<comment type="caution">
    <text evidence="2">The sequence shown here is derived from an EMBL/GenBank/DDBJ whole genome shotgun (WGS) entry which is preliminary data.</text>
</comment>
<sequence length="160" mass="18287">TAYEMDLAWWCLDDSTEKEEDVDKVENKVSCKDPKSDANCETSLLEWFWDNADCNDFVKEVENTKERAVKASDEKESSENKKKEDVSGLYSIGHCGNEKKEIKSGVNNDDVLDGDYTMTYDVMNVYFSNDGNRVCEINEKCCSIPEDAEKIDETIVEMDN</sequence>